<evidence type="ECO:0000313" key="2">
    <source>
        <dbReference type="EMBL" id="KIJ36891.1"/>
    </source>
</evidence>
<reference evidence="2 3" key="1">
    <citation type="submission" date="2014-06" db="EMBL/GenBank/DDBJ databases">
        <title>Evolutionary Origins and Diversification of the Mycorrhizal Mutualists.</title>
        <authorList>
            <consortium name="DOE Joint Genome Institute"/>
            <consortium name="Mycorrhizal Genomics Consortium"/>
            <person name="Kohler A."/>
            <person name="Kuo A."/>
            <person name="Nagy L.G."/>
            <person name="Floudas D."/>
            <person name="Copeland A."/>
            <person name="Barry K.W."/>
            <person name="Cichocki N."/>
            <person name="Veneault-Fourrey C."/>
            <person name="LaButti K."/>
            <person name="Lindquist E.A."/>
            <person name="Lipzen A."/>
            <person name="Lundell T."/>
            <person name="Morin E."/>
            <person name="Murat C."/>
            <person name="Riley R."/>
            <person name="Ohm R."/>
            <person name="Sun H."/>
            <person name="Tunlid A."/>
            <person name="Henrissat B."/>
            <person name="Grigoriev I.V."/>
            <person name="Hibbett D.S."/>
            <person name="Martin F."/>
        </authorList>
    </citation>
    <scope>NUCLEOTIDE SEQUENCE [LARGE SCALE GENOMIC DNA]</scope>
    <source>
        <strain evidence="2 3">SS14</strain>
    </source>
</reference>
<sequence length="334" mass="37860">MESAEALFKESGGQREDARSATASLRDRRKFAKALLTEYGRTRYHSGLGAGCEYLWIDEFCLSDHALGTTEQKVKPQRSRELGRLADIYRGASRVCVFCHIPNCDHTRSSCPWGKRLFTLPEIIPAADVLVMMRRKKDSKTGASTGTLFKPMKAGLFREKIQIQAAKDKRWHVYTLMQHANNEAAVSWQNAIHALLVEAMLRNEAEASANLKAFGKCLNGLLPRRARLEDLKGEDGWEDLSWLLELNQAFFNVTSLAAVSSTAELDVQNHRWLGKPITPKEGHERLESVVTSFPVRVQTEDGMTESALYFASPRTIPLHHWMQRDSWALFNRKE</sequence>
<accession>A0A0C9VHY6</accession>
<name>A0A0C9VHY6_SPHS4</name>
<proteinExistence type="predicted"/>
<dbReference type="Proteomes" id="UP000054279">
    <property type="component" value="Unassembled WGS sequence"/>
</dbReference>
<evidence type="ECO:0000256" key="1">
    <source>
        <dbReference type="SAM" id="MobiDB-lite"/>
    </source>
</evidence>
<dbReference type="AlphaFoldDB" id="A0A0C9VHY6"/>
<gene>
    <name evidence="2" type="ORF">M422DRAFT_232236</name>
</gene>
<dbReference type="HOGENOM" id="CLU_848776_0_0_1"/>
<dbReference type="OrthoDB" id="2624308at2759"/>
<keyword evidence="3" id="KW-1185">Reference proteome</keyword>
<evidence type="ECO:0000313" key="3">
    <source>
        <dbReference type="Proteomes" id="UP000054279"/>
    </source>
</evidence>
<feature type="non-terminal residue" evidence="2">
    <location>
        <position position="334"/>
    </location>
</feature>
<organism evidence="2 3">
    <name type="scientific">Sphaerobolus stellatus (strain SS14)</name>
    <dbReference type="NCBI Taxonomy" id="990650"/>
    <lineage>
        <taxon>Eukaryota</taxon>
        <taxon>Fungi</taxon>
        <taxon>Dikarya</taxon>
        <taxon>Basidiomycota</taxon>
        <taxon>Agaricomycotina</taxon>
        <taxon>Agaricomycetes</taxon>
        <taxon>Phallomycetidae</taxon>
        <taxon>Geastrales</taxon>
        <taxon>Sphaerobolaceae</taxon>
        <taxon>Sphaerobolus</taxon>
    </lineage>
</organism>
<dbReference type="EMBL" id="KN837174">
    <property type="protein sequence ID" value="KIJ36891.1"/>
    <property type="molecule type" value="Genomic_DNA"/>
</dbReference>
<protein>
    <recommendedName>
        <fullName evidence="4">Heterokaryon incompatibility domain-containing protein</fullName>
    </recommendedName>
</protein>
<feature type="region of interest" description="Disordered" evidence="1">
    <location>
        <begin position="1"/>
        <end position="22"/>
    </location>
</feature>
<evidence type="ECO:0008006" key="4">
    <source>
        <dbReference type="Google" id="ProtNLM"/>
    </source>
</evidence>